<keyword evidence="2" id="KW-1185">Reference proteome</keyword>
<proteinExistence type="predicted"/>
<name>A0A2T9ZCJ9_9FUNG</name>
<reference evidence="1 2" key="1">
    <citation type="journal article" date="2018" name="MBio">
        <title>Comparative Genomics Reveals the Core Gene Toolbox for the Fungus-Insect Symbiosis.</title>
        <authorList>
            <person name="Wang Y."/>
            <person name="Stata M."/>
            <person name="Wang W."/>
            <person name="Stajich J.E."/>
            <person name="White M.M."/>
            <person name="Moncalvo J.M."/>
        </authorList>
    </citation>
    <scope>NUCLEOTIDE SEQUENCE [LARGE SCALE GENOMIC DNA]</scope>
    <source>
        <strain evidence="1 2">SC-DP-2</strain>
    </source>
</reference>
<organism evidence="1 2">
    <name type="scientific">Smittium megazygosporum</name>
    <dbReference type="NCBI Taxonomy" id="133381"/>
    <lineage>
        <taxon>Eukaryota</taxon>
        <taxon>Fungi</taxon>
        <taxon>Fungi incertae sedis</taxon>
        <taxon>Zoopagomycota</taxon>
        <taxon>Kickxellomycotina</taxon>
        <taxon>Harpellomycetes</taxon>
        <taxon>Harpellales</taxon>
        <taxon>Legeriomycetaceae</taxon>
        <taxon>Smittium</taxon>
    </lineage>
</organism>
<dbReference type="AlphaFoldDB" id="A0A2T9ZCJ9"/>
<protein>
    <submittedName>
        <fullName evidence="1">Uncharacterized protein</fullName>
    </submittedName>
</protein>
<gene>
    <name evidence="1" type="ORF">BB560_003233</name>
</gene>
<comment type="caution">
    <text evidence="1">The sequence shown here is derived from an EMBL/GenBank/DDBJ whole genome shotgun (WGS) entry which is preliminary data.</text>
</comment>
<sequence length="373" mass="42045">MTLPSSARGLGQLAIIKSSSNDIPSAIFYYSQSMFYLVPPSNVLQNLRTLSKQYFTSFLKQISDENTVAIPCANFFDASALFFSLFFNDISENPSTGAIFETIYEHCINDTRFYLNALNENLSLKASLLNITTIFTRSNIDTSNLEENVELNLYTTLTKPMSLGYLFVLGLHHCTFLLSYLIEGLPNNLHALPEKNLPLATPALAAICIYIDFYRSHLETLCIKNSHSWSFAEKQLFYDKVSDLLKLSVSFFNTLAKKMKILSGIQAEKNNPTFLFTRVAETGTFVDIKIRENHMFSSIQKNLAFTKKTVVYGNSQAESSSGFSFCDVVLSRIFLFLKSFDSSSYLSFVVSFDAEKLELFFSDDLSTLGLSRN</sequence>
<accession>A0A2T9ZCJ9</accession>
<dbReference type="Proteomes" id="UP000245609">
    <property type="component" value="Unassembled WGS sequence"/>
</dbReference>
<evidence type="ECO:0000313" key="1">
    <source>
        <dbReference type="EMBL" id="PVV02319.1"/>
    </source>
</evidence>
<evidence type="ECO:0000313" key="2">
    <source>
        <dbReference type="Proteomes" id="UP000245609"/>
    </source>
</evidence>
<dbReference type="EMBL" id="MBFS01000514">
    <property type="protein sequence ID" value="PVV02319.1"/>
    <property type="molecule type" value="Genomic_DNA"/>
</dbReference>